<reference evidence="1 2" key="1">
    <citation type="submission" date="2011-09" db="EMBL/GenBank/DDBJ databases">
        <title>Complete sequence of chromosome of Thioflavicoccus mobilis 8321.</title>
        <authorList>
            <consortium name="US DOE Joint Genome Institute"/>
            <person name="Lucas S."/>
            <person name="Han J."/>
            <person name="Lapidus A."/>
            <person name="Cheng J.-F."/>
            <person name="Goodwin L."/>
            <person name="Pitluck S."/>
            <person name="Peters L."/>
            <person name="Ovchinnikova G."/>
            <person name="Lu M."/>
            <person name="Detter J.C."/>
            <person name="Han C."/>
            <person name="Tapia R."/>
            <person name="Land M."/>
            <person name="Hauser L."/>
            <person name="Kyrpides N."/>
            <person name="Ivanova N."/>
            <person name="Pagani I."/>
            <person name="Vogl K."/>
            <person name="Liu Z."/>
            <person name="Imhoff J."/>
            <person name="Thiel V."/>
            <person name="Frigaard N.-U."/>
            <person name="Bryant D."/>
            <person name="Woyke T."/>
        </authorList>
    </citation>
    <scope>NUCLEOTIDE SEQUENCE [LARGE SCALE GENOMIC DNA]</scope>
    <source>
        <strain evidence="1 2">8321</strain>
    </source>
</reference>
<evidence type="ECO:0000313" key="1">
    <source>
        <dbReference type="EMBL" id="AGA89988.1"/>
    </source>
</evidence>
<protein>
    <submittedName>
        <fullName evidence="1">Uncharacterized protein</fullName>
    </submittedName>
</protein>
<dbReference type="HOGENOM" id="CLU_3223261_0_0_6"/>
<dbReference type="STRING" id="765912.Thimo_1189"/>
<proteinExistence type="predicted"/>
<dbReference type="AlphaFoldDB" id="L0GTB6"/>
<sequence length="44" mass="5183">MQSPTCLMFTRLPRPNMAGPLPRPAKRSIFQRFPIERFDNDVHI</sequence>
<organism evidence="1 2">
    <name type="scientific">Thioflavicoccus mobilis 8321</name>
    <dbReference type="NCBI Taxonomy" id="765912"/>
    <lineage>
        <taxon>Bacteria</taxon>
        <taxon>Pseudomonadati</taxon>
        <taxon>Pseudomonadota</taxon>
        <taxon>Gammaproteobacteria</taxon>
        <taxon>Chromatiales</taxon>
        <taxon>Chromatiaceae</taxon>
        <taxon>Thioflavicoccus</taxon>
    </lineage>
</organism>
<evidence type="ECO:0000313" key="2">
    <source>
        <dbReference type="Proteomes" id="UP000010816"/>
    </source>
</evidence>
<accession>L0GTB6</accession>
<name>L0GTB6_9GAMM</name>
<dbReference type="Proteomes" id="UP000010816">
    <property type="component" value="Chromosome"/>
</dbReference>
<keyword evidence="2" id="KW-1185">Reference proteome</keyword>
<dbReference type="EMBL" id="CP003051">
    <property type="protein sequence ID" value="AGA89988.1"/>
    <property type="molecule type" value="Genomic_DNA"/>
</dbReference>
<dbReference type="KEGG" id="tmb:Thimo_1189"/>
<gene>
    <name evidence="1" type="ORF">Thimo_1189</name>
</gene>